<organism evidence="1 2">
    <name type="scientific">Bacteroides faecichinchillae</name>
    <dbReference type="NCBI Taxonomy" id="871325"/>
    <lineage>
        <taxon>Bacteria</taxon>
        <taxon>Pseudomonadati</taxon>
        <taxon>Bacteroidota</taxon>
        <taxon>Bacteroidia</taxon>
        <taxon>Bacteroidales</taxon>
        <taxon>Bacteroidaceae</taxon>
        <taxon>Bacteroides</taxon>
    </lineage>
</organism>
<protein>
    <submittedName>
        <fullName evidence="1">Uncharacterized protein</fullName>
    </submittedName>
</protein>
<dbReference type="Proteomes" id="UP000184436">
    <property type="component" value="Unassembled WGS sequence"/>
</dbReference>
<dbReference type="STRING" id="871325.SAMN05444349_11691"/>
<accession>A0A1M5AW14</accession>
<dbReference type="AlphaFoldDB" id="A0A1M5AW14"/>
<evidence type="ECO:0000313" key="2">
    <source>
        <dbReference type="Proteomes" id="UP000184436"/>
    </source>
</evidence>
<keyword evidence="2" id="KW-1185">Reference proteome</keyword>
<dbReference type="EMBL" id="FQVD01000016">
    <property type="protein sequence ID" value="SHF34277.1"/>
    <property type="molecule type" value="Genomic_DNA"/>
</dbReference>
<gene>
    <name evidence="1" type="ORF">SAMN05444349_11691</name>
</gene>
<reference evidence="1 2" key="1">
    <citation type="submission" date="2016-11" db="EMBL/GenBank/DDBJ databases">
        <authorList>
            <person name="Jaros S."/>
            <person name="Januszkiewicz K."/>
            <person name="Wedrychowicz H."/>
        </authorList>
    </citation>
    <scope>NUCLEOTIDE SEQUENCE [LARGE SCALE GENOMIC DNA]</scope>
    <source>
        <strain evidence="1 2">DSM 26883</strain>
    </source>
</reference>
<name>A0A1M5AW14_9BACE</name>
<evidence type="ECO:0000313" key="1">
    <source>
        <dbReference type="EMBL" id="SHF34277.1"/>
    </source>
</evidence>
<sequence length="51" mass="6130">MISKEKNWIVFGRKIDDNSFYGFYFLTVNDSLFARAEYNAGYNEYELDFIN</sequence>
<proteinExistence type="predicted"/>